<protein>
    <recommendedName>
        <fullName evidence="1">Transposase IS4-like domain-containing protein</fullName>
    </recommendedName>
</protein>
<feature type="non-terminal residue" evidence="2">
    <location>
        <position position="231"/>
    </location>
</feature>
<proteinExistence type="predicted"/>
<dbReference type="Pfam" id="PF01609">
    <property type="entry name" value="DDE_Tnp_1"/>
    <property type="match status" value="1"/>
</dbReference>
<dbReference type="AlphaFoldDB" id="A0A101GRJ5"/>
<dbReference type="EMBL" id="LGGD01000041">
    <property type="protein sequence ID" value="KUK63186.1"/>
    <property type="molecule type" value="Genomic_DNA"/>
</dbReference>
<dbReference type="PATRIC" id="fig|2198.4.peg.750"/>
<reference evidence="3" key="1">
    <citation type="journal article" date="2015" name="MBio">
        <title>Genome-Resolved Metagenomic Analysis Reveals Roles for Candidate Phyla and Other Microbial Community Members in Biogeochemical Transformations in Oil Reservoirs.</title>
        <authorList>
            <person name="Hu P."/>
            <person name="Tom L."/>
            <person name="Singh A."/>
            <person name="Thomas B.C."/>
            <person name="Baker B.J."/>
            <person name="Piceno Y.M."/>
            <person name="Andersen G.L."/>
            <person name="Banfield J.F."/>
        </authorList>
    </citation>
    <scope>NUCLEOTIDE SEQUENCE [LARGE SCALE GENOMIC DNA]</scope>
</reference>
<dbReference type="GO" id="GO:0003677">
    <property type="term" value="F:DNA binding"/>
    <property type="evidence" value="ECO:0007669"/>
    <property type="project" value="InterPro"/>
</dbReference>
<name>A0A101GRJ5_9EURY</name>
<comment type="caution">
    <text evidence="2">The sequence shown here is derived from an EMBL/GenBank/DDBJ whole genome shotgun (WGS) entry which is preliminary data.</text>
</comment>
<evidence type="ECO:0000313" key="2">
    <source>
        <dbReference type="EMBL" id="KUK63186.1"/>
    </source>
</evidence>
<organism evidence="2 3">
    <name type="scientific">Methanoculleus marisnigri</name>
    <dbReference type="NCBI Taxonomy" id="2198"/>
    <lineage>
        <taxon>Archaea</taxon>
        <taxon>Methanobacteriati</taxon>
        <taxon>Methanobacteriota</taxon>
        <taxon>Stenosarchaea group</taxon>
        <taxon>Methanomicrobia</taxon>
        <taxon>Methanomicrobiales</taxon>
        <taxon>Methanomicrobiaceae</taxon>
        <taxon>Methanoculleus</taxon>
    </lineage>
</organism>
<dbReference type="PANTHER" id="PTHR34614:SF2">
    <property type="entry name" value="TRANSPOSASE IS4-LIKE DOMAIN-CONTAINING PROTEIN"/>
    <property type="match status" value="1"/>
</dbReference>
<accession>A0A101GRJ5</accession>
<gene>
    <name evidence="2" type="ORF">XD82_0489</name>
</gene>
<dbReference type="Proteomes" id="UP000054323">
    <property type="component" value="Unassembled WGS sequence"/>
</dbReference>
<dbReference type="PANTHER" id="PTHR34614">
    <property type="match status" value="1"/>
</dbReference>
<dbReference type="GO" id="GO:0006313">
    <property type="term" value="P:DNA transposition"/>
    <property type="evidence" value="ECO:0007669"/>
    <property type="project" value="InterPro"/>
</dbReference>
<dbReference type="GO" id="GO:0004803">
    <property type="term" value="F:transposase activity"/>
    <property type="evidence" value="ECO:0007669"/>
    <property type="project" value="InterPro"/>
</dbReference>
<sequence length="231" mass="26471">MDPLDFSKDAYLQSLDAICSKSKKTQRIQSHIPFIEAELYQKWRTIHPLPDQSPETIAYDLTTIPTYGKECPLIEPGSKTHETQLNQLNLSVITSYFDSYPIAHFVHPGSFHSITTIPDLMIRLREMMVPQGTIVWDRGYTTTAEIGRVEKEGWKLVCGVTKRTKEAKNLIARTEPPIDPDHLVPTQCMNIYAEKVDTPLFGRKGSVVVYVNTERRMRERKSRNCAIYQIS</sequence>
<evidence type="ECO:0000313" key="3">
    <source>
        <dbReference type="Proteomes" id="UP000054323"/>
    </source>
</evidence>
<evidence type="ECO:0000259" key="1">
    <source>
        <dbReference type="Pfam" id="PF01609"/>
    </source>
</evidence>
<feature type="domain" description="Transposase IS4-like" evidence="1">
    <location>
        <begin position="53"/>
        <end position="173"/>
    </location>
</feature>
<dbReference type="InterPro" id="IPR002559">
    <property type="entry name" value="Transposase_11"/>
</dbReference>